<dbReference type="InterPro" id="IPR018060">
    <property type="entry name" value="HTH_AraC"/>
</dbReference>
<dbReference type="RefSeq" id="WP_054020041.1">
    <property type="nucleotide sequence ID" value="NZ_BBYR01000030.1"/>
</dbReference>
<accession>A0A0K8P072</accession>
<gene>
    <name evidence="5" type="ORF">ISF6_1868</name>
</gene>
<dbReference type="PROSITE" id="PS01124">
    <property type="entry name" value="HTH_ARAC_FAMILY_2"/>
    <property type="match status" value="1"/>
</dbReference>
<dbReference type="Proteomes" id="UP000037660">
    <property type="component" value="Unassembled WGS sequence"/>
</dbReference>
<evidence type="ECO:0000256" key="2">
    <source>
        <dbReference type="ARBA" id="ARBA00023125"/>
    </source>
</evidence>
<proteinExistence type="predicted"/>
<dbReference type="SUPFAM" id="SSF46689">
    <property type="entry name" value="Homeodomain-like"/>
    <property type="match status" value="2"/>
</dbReference>
<name>A0A0K8P072_PISS1</name>
<dbReference type="PROSITE" id="PS00041">
    <property type="entry name" value="HTH_ARAC_FAMILY_1"/>
    <property type="match status" value="1"/>
</dbReference>
<organism evidence="5 6">
    <name type="scientific">Piscinibacter sakaiensis</name>
    <name type="common">Ideonella sakaiensis</name>
    <dbReference type="NCBI Taxonomy" id="1547922"/>
    <lineage>
        <taxon>Bacteria</taxon>
        <taxon>Pseudomonadati</taxon>
        <taxon>Pseudomonadota</taxon>
        <taxon>Betaproteobacteria</taxon>
        <taxon>Burkholderiales</taxon>
        <taxon>Sphaerotilaceae</taxon>
        <taxon>Piscinibacter</taxon>
    </lineage>
</organism>
<keyword evidence="6" id="KW-1185">Reference proteome</keyword>
<keyword evidence="3" id="KW-0804">Transcription</keyword>
<keyword evidence="1" id="KW-0805">Transcription regulation</keyword>
<reference evidence="6" key="1">
    <citation type="submission" date="2015-07" db="EMBL/GenBank/DDBJ databases">
        <title>Discovery of a poly(ethylene terephthalate assimilation.</title>
        <authorList>
            <person name="Yoshida S."/>
            <person name="Hiraga K."/>
            <person name="Takehana T."/>
            <person name="Taniguchi I."/>
            <person name="Yamaji H."/>
            <person name="Maeda Y."/>
            <person name="Toyohara K."/>
            <person name="Miyamoto K."/>
            <person name="Kimura Y."/>
            <person name="Oda K."/>
        </authorList>
    </citation>
    <scope>NUCLEOTIDE SEQUENCE [LARGE SCALE GENOMIC DNA]</scope>
    <source>
        <strain evidence="6">NBRC 110686 / TISTR 2288 / 201-F6</strain>
    </source>
</reference>
<evidence type="ECO:0000313" key="6">
    <source>
        <dbReference type="Proteomes" id="UP000037660"/>
    </source>
</evidence>
<dbReference type="GO" id="GO:0043565">
    <property type="term" value="F:sequence-specific DNA binding"/>
    <property type="evidence" value="ECO:0007669"/>
    <property type="project" value="InterPro"/>
</dbReference>
<reference evidence="5 6" key="2">
    <citation type="journal article" date="2016" name="Science">
        <title>A bacterium that degrades and assimilates poly(ethylene terephthalate).</title>
        <authorList>
            <person name="Yoshida S."/>
            <person name="Hiraga K."/>
            <person name="Takehana T."/>
            <person name="Taniguchi I."/>
            <person name="Yamaji H."/>
            <person name="Maeda Y."/>
            <person name="Toyohara K."/>
            <person name="Miyamoto K."/>
            <person name="Kimura Y."/>
            <person name="Oda K."/>
        </authorList>
    </citation>
    <scope>NUCLEOTIDE SEQUENCE [LARGE SCALE GENOMIC DNA]</scope>
    <source>
        <strain evidence="6">NBRC 110686 / TISTR 2288 / 201-F6</strain>
    </source>
</reference>
<sequence length="324" mass="35285">MPKKSPRLIELKGLSAEELEKALRVLYAPLRIAPLADPLQLELLSASSDGITHFQTQCNGGVVFEGQGGFDGYNFAHALAGSQQLRTRDGRVLTAQADETLVSDGLEIDSVRLSHGMALRGLSIAADHVHRRIAELTDAPLSSRVQFEVDPTDRTGRIRAALALGDALAAGIAGAAPLKDSPLALANLREAIVHLVIGVPSNYSDRLTEVQRPKISPAYVRRAIEYMHANRGVPITVTDIARAAGVSPRALQWAFQKFHGTTPLVYLRRLRLEAVREDLLAADPPASVAEIATRWGFVHMGLFAQRYRQAFGETPSQTLKRRRG</sequence>
<evidence type="ECO:0000259" key="4">
    <source>
        <dbReference type="PROSITE" id="PS01124"/>
    </source>
</evidence>
<evidence type="ECO:0000313" key="5">
    <source>
        <dbReference type="EMBL" id="GAP36028.1"/>
    </source>
</evidence>
<dbReference type="PANTHER" id="PTHR46796">
    <property type="entry name" value="HTH-TYPE TRANSCRIPTIONAL ACTIVATOR RHAS-RELATED"/>
    <property type="match status" value="1"/>
</dbReference>
<keyword evidence="2" id="KW-0238">DNA-binding</keyword>
<dbReference type="InterPro" id="IPR018062">
    <property type="entry name" value="HTH_AraC-typ_CS"/>
</dbReference>
<evidence type="ECO:0000256" key="3">
    <source>
        <dbReference type="ARBA" id="ARBA00023163"/>
    </source>
</evidence>
<protein>
    <submittedName>
        <fullName evidence="5">Transcriptional regulator, AraC family</fullName>
    </submittedName>
</protein>
<dbReference type="InterPro" id="IPR009057">
    <property type="entry name" value="Homeodomain-like_sf"/>
</dbReference>
<dbReference type="OrthoDB" id="185346at2"/>
<dbReference type="GO" id="GO:0003700">
    <property type="term" value="F:DNA-binding transcription factor activity"/>
    <property type="evidence" value="ECO:0007669"/>
    <property type="project" value="InterPro"/>
</dbReference>
<dbReference type="PANTHER" id="PTHR46796:SF12">
    <property type="entry name" value="HTH-TYPE DNA-BINDING TRANSCRIPTIONAL ACTIVATOR EUTR"/>
    <property type="match status" value="1"/>
</dbReference>
<dbReference type="SMART" id="SM00342">
    <property type="entry name" value="HTH_ARAC"/>
    <property type="match status" value="1"/>
</dbReference>
<feature type="domain" description="HTH araC/xylS-type" evidence="4">
    <location>
        <begin position="221"/>
        <end position="321"/>
    </location>
</feature>
<comment type="caution">
    <text evidence="5">The sequence shown here is derived from an EMBL/GenBank/DDBJ whole genome shotgun (WGS) entry which is preliminary data.</text>
</comment>
<dbReference type="AlphaFoldDB" id="A0A0K8P072"/>
<dbReference type="EMBL" id="BBYR01000030">
    <property type="protein sequence ID" value="GAP36028.1"/>
    <property type="molecule type" value="Genomic_DNA"/>
</dbReference>
<dbReference type="Pfam" id="PF12833">
    <property type="entry name" value="HTH_18"/>
    <property type="match status" value="1"/>
</dbReference>
<dbReference type="InterPro" id="IPR050204">
    <property type="entry name" value="AraC_XylS_family_regulators"/>
</dbReference>
<evidence type="ECO:0000256" key="1">
    <source>
        <dbReference type="ARBA" id="ARBA00023015"/>
    </source>
</evidence>
<dbReference type="Gene3D" id="1.10.10.60">
    <property type="entry name" value="Homeodomain-like"/>
    <property type="match status" value="1"/>
</dbReference>
<dbReference type="STRING" id="1547922.ISF6_1868"/>